<protein>
    <submittedName>
        <fullName evidence="1">Uncharacterized protein</fullName>
    </submittedName>
</protein>
<dbReference type="AlphaFoldDB" id="A0A3A1P0S3"/>
<name>A0A3A1P0S3_9SPHN</name>
<sequence length="376" mass="42146">MYLAIYFDHIVTLKGETSNPLPEAEHYVDVREHDRSWSFGSLDDSGGPLSRLCGKRLLAPPPRSRADDRVEENDRCGSFIIREDDLGRPVERSADPKALANLFGANPDAPNYLTPVYFQRDVLDRYFHNPDRYEVSDGVVRCDPHWVLRMDDDHSERVVVFLGDLGRDLPYTEQLHWRAHNILPDGGLSVTARTRSFDAQFADGEQPEHRFKFAYRRFCDRWLDAHGWPLFRPLARGDEHLLTKLHVPTCDNPAELDAQLLGLAKILVDSLNDGAFDAQLGEIEAGERSLGKLQRFLDERGYLHAARDLATLRTIQSLRSTGAAHGRGSGYTKALKRLGLDNKPAQAIVTALIEEAILMLDGLADAADDLAAVPTT</sequence>
<proteinExistence type="predicted"/>
<evidence type="ECO:0000313" key="2">
    <source>
        <dbReference type="Proteomes" id="UP000265366"/>
    </source>
</evidence>
<keyword evidence="2" id="KW-1185">Reference proteome</keyword>
<accession>A0A3A1P0S3</accession>
<comment type="caution">
    <text evidence="1">The sequence shown here is derived from an EMBL/GenBank/DDBJ whole genome shotgun (WGS) entry which is preliminary data.</text>
</comment>
<dbReference type="Proteomes" id="UP000265366">
    <property type="component" value="Unassembled WGS sequence"/>
</dbReference>
<gene>
    <name evidence="1" type="ORF">D2V17_19015</name>
</gene>
<reference evidence="1 2" key="1">
    <citation type="submission" date="2018-08" db="EMBL/GenBank/DDBJ databases">
        <title>Erythrobacter zhengii sp.nov., a bacterium isolated from deep-sea sediment.</title>
        <authorList>
            <person name="Fang C."/>
            <person name="Wu Y.-H."/>
            <person name="Sun C."/>
            <person name="Wang H."/>
            <person name="Cheng H."/>
            <person name="Meng F.-X."/>
            <person name="Wang C.-S."/>
            <person name="Xu X.-W."/>
        </authorList>
    </citation>
    <scope>NUCLEOTIDE SEQUENCE [LARGE SCALE GENOMIC DNA]</scope>
    <source>
        <strain evidence="1 2">CCTCC AB 2015396</strain>
    </source>
</reference>
<evidence type="ECO:0000313" key="1">
    <source>
        <dbReference type="EMBL" id="RIV80979.1"/>
    </source>
</evidence>
<organism evidence="1 2">
    <name type="scientific">Aurantiacibacter xanthus</name>
    <dbReference type="NCBI Taxonomy" id="1784712"/>
    <lineage>
        <taxon>Bacteria</taxon>
        <taxon>Pseudomonadati</taxon>
        <taxon>Pseudomonadota</taxon>
        <taxon>Alphaproteobacteria</taxon>
        <taxon>Sphingomonadales</taxon>
        <taxon>Erythrobacteraceae</taxon>
        <taxon>Aurantiacibacter</taxon>
    </lineage>
</organism>
<dbReference type="EMBL" id="QXFM01000140">
    <property type="protein sequence ID" value="RIV80979.1"/>
    <property type="molecule type" value="Genomic_DNA"/>
</dbReference>